<dbReference type="GO" id="GO:0032259">
    <property type="term" value="P:methylation"/>
    <property type="evidence" value="ECO:0007669"/>
    <property type="project" value="UniProtKB-KW"/>
</dbReference>
<dbReference type="InterPro" id="IPR035996">
    <property type="entry name" value="4pyrrol_Methylase_sf"/>
</dbReference>
<dbReference type="InterPro" id="IPR029063">
    <property type="entry name" value="SAM-dependent_MTases_sf"/>
</dbReference>
<dbReference type="AlphaFoldDB" id="A0A918JRY1"/>
<keyword evidence="4" id="KW-0808">Transferase</keyword>
<dbReference type="InterPro" id="IPR000878">
    <property type="entry name" value="4pyrrol_Mease"/>
</dbReference>
<dbReference type="GO" id="GO:0008276">
    <property type="term" value="F:protein methyltransferase activity"/>
    <property type="evidence" value="ECO:0007669"/>
    <property type="project" value="InterPro"/>
</dbReference>
<evidence type="ECO:0000256" key="2">
    <source>
        <dbReference type="ARBA" id="ARBA00022573"/>
    </source>
</evidence>
<keyword evidence="2" id="KW-0169">Cobalamin biosynthesis</keyword>
<evidence type="ECO:0000256" key="4">
    <source>
        <dbReference type="ARBA" id="ARBA00022679"/>
    </source>
</evidence>
<comment type="caution">
    <text evidence="7">The sequence shown here is derived from an EMBL/GenBank/DDBJ whole genome shotgun (WGS) entry which is preliminary data.</text>
</comment>
<evidence type="ECO:0000313" key="7">
    <source>
        <dbReference type="EMBL" id="GGX05015.1"/>
    </source>
</evidence>
<reference evidence="7 8" key="1">
    <citation type="journal article" date="2014" name="Int. J. Syst. Evol. Microbiol.">
        <title>Complete genome sequence of Corynebacterium casei LMG S-19264T (=DSM 44701T), isolated from a smear-ripened cheese.</title>
        <authorList>
            <consortium name="US DOE Joint Genome Institute (JGI-PGF)"/>
            <person name="Walter F."/>
            <person name="Albersmeier A."/>
            <person name="Kalinowski J."/>
            <person name="Ruckert C."/>
        </authorList>
    </citation>
    <scope>NUCLEOTIDE SEQUENCE [LARGE SCALE GENOMIC DNA]</scope>
    <source>
        <strain evidence="7 8">KCTC 12285</strain>
    </source>
</reference>
<keyword evidence="5" id="KW-0949">S-adenosyl-L-methionine</keyword>
<dbReference type="PANTHER" id="PTHR43182:SF1">
    <property type="entry name" value="COBALT-PRECORRIN-7 C(5)-METHYLTRANSFERASE"/>
    <property type="match status" value="1"/>
</dbReference>
<evidence type="ECO:0000256" key="1">
    <source>
        <dbReference type="ARBA" id="ARBA00004953"/>
    </source>
</evidence>
<dbReference type="InterPro" id="IPR012818">
    <property type="entry name" value="CbiE"/>
</dbReference>
<comment type="pathway">
    <text evidence="1">Cofactor biosynthesis; adenosylcobalamin biosynthesis.</text>
</comment>
<dbReference type="GO" id="GO:0009236">
    <property type="term" value="P:cobalamin biosynthetic process"/>
    <property type="evidence" value="ECO:0007669"/>
    <property type="project" value="UniProtKB-KW"/>
</dbReference>
<evidence type="ECO:0000256" key="3">
    <source>
        <dbReference type="ARBA" id="ARBA00022603"/>
    </source>
</evidence>
<evidence type="ECO:0000256" key="5">
    <source>
        <dbReference type="ARBA" id="ARBA00022691"/>
    </source>
</evidence>
<keyword evidence="8" id="KW-1185">Reference proteome</keyword>
<dbReference type="NCBIfam" id="TIGR02469">
    <property type="entry name" value="CbiT"/>
    <property type="match status" value="1"/>
</dbReference>
<dbReference type="NCBIfam" id="TIGR02467">
    <property type="entry name" value="CbiE"/>
    <property type="match status" value="1"/>
</dbReference>
<dbReference type="CDD" id="cd02440">
    <property type="entry name" value="AdoMet_MTases"/>
    <property type="match status" value="1"/>
</dbReference>
<dbReference type="Gene3D" id="3.40.50.150">
    <property type="entry name" value="Vaccinia Virus protein VP39"/>
    <property type="match status" value="1"/>
</dbReference>
<dbReference type="InterPro" id="IPR014008">
    <property type="entry name" value="Cbl_synth_MTase_CbiT"/>
</dbReference>
<dbReference type="SUPFAM" id="SSF53335">
    <property type="entry name" value="S-adenosyl-L-methionine-dependent methyltransferases"/>
    <property type="match status" value="1"/>
</dbReference>
<protein>
    <submittedName>
        <fullName evidence="7">Precorrin-6Y C5,15-methyltransferase</fullName>
    </submittedName>
</protein>
<proteinExistence type="predicted"/>
<dbReference type="RefSeq" id="WP_027410838.1">
    <property type="nucleotide sequence ID" value="NZ_BMWS01000002.1"/>
</dbReference>
<dbReference type="EMBL" id="BMWS01000002">
    <property type="protein sequence ID" value="GGX05015.1"/>
    <property type="molecule type" value="Genomic_DNA"/>
</dbReference>
<dbReference type="Proteomes" id="UP000601108">
    <property type="component" value="Unassembled WGS sequence"/>
</dbReference>
<accession>A0A918JRY1</accession>
<gene>
    <name evidence="7" type="primary">cbiET</name>
    <name evidence="7" type="ORF">GCM10007384_03370</name>
</gene>
<dbReference type="PIRSF" id="PIRSF036428">
    <property type="entry name" value="CobL"/>
    <property type="match status" value="1"/>
</dbReference>
<dbReference type="InterPro" id="IPR050714">
    <property type="entry name" value="Cobalamin_biosynth_MTase"/>
</dbReference>
<organism evidence="7 8">
    <name type="scientific">Aquimarina muelleri</name>
    <dbReference type="NCBI Taxonomy" id="279356"/>
    <lineage>
        <taxon>Bacteria</taxon>
        <taxon>Pseudomonadati</taxon>
        <taxon>Bacteroidota</taxon>
        <taxon>Flavobacteriia</taxon>
        <taxon>Flavobacteriales</taxon>
        <taxon>Flavobacteriaceae</taxon>
        <taxon>Aquimarina</taxon>
    </lineage>
</organism>
<dbReference type="InterPro" id="IPR006365">
    <property type="entry name" value="Cbl_synth_CobL"/>
</dbReference>
<evidence type="ECO:0000313" key="8">
    <source>
        <dbReference type="Proteomes" id="UP000601108"/>
    </source>
</evidence>
<dbReference type="SUPFAM" id="SSF53790">
    <property type="entry name" value="Tetrapyrrole methylase"/>
    <property type="match status" value="1"/>
</dbReference>
<dbReference type="InterPro" id="IPR014777">
    <property type="entry name" value="4pyrrole_Mease_sub1"/>
</dbReference>
<keyword evidence="3" id="KW-0489">Methyltransferase</keyword>
<name>A0A918JRY1_9FLAO</name>
<evidence type="ECO:0000259" key="6">
    <source>
        <dbReference type="Pfam" id="PF00590"/>
    </source>
</evidence>
<dbReference type="Pfam" id="PF00590">
    <property type="entry name" value="TP_methylase"/>
    <property type="match status" value="1"/>
</dbReference>
<dbReference type="CDD" id="cd11644">
    <property type="entry name" value="Precorrin-6Y-MT"/>
    <property type="match status" value="1"/>
</dbReference>
<dbReference type="Gene3D" id="3.40.1010.10">
    <property type="entry name" value="Cobalt-precorrin-4 Transmethylase, Domain 1"/>
    <property type="match status" value="1"/>
</dbReference>
<feature type="domain" description="Tetrapyrrole methylase" evidence="6">
    <location>
        <begin position="3"/>
        <end position="184"/>
    </location>
</feature>
<sequence length="396" mass="44844">MTFYVIGIGNKKPNFTAKQQQNILDTCVFSGGKRHYELVKDYLPKNHQWIPIQSPMQEVFNAYEEVTASIIVFASGNPLFYGFSNTLKNKYPDAEIVTTPYFSSIQLLANAMNINSNQLQTISVHGRTWKALDTILIQQKECIGVLTDADKNPATIAKRLLEYGYDNYKMFVGEDIEGEEERFQEIILKEATMMRFHSLNCVILEKIHHRPIDFGVRNTGFKGLPGRPKMITKMPIRLMTLHYLNILTIDTIWDIGFCTGSISIEAKLKNPDITVVAFEKRPECEAIMIENQKRLGVPGIQIVMGDFLEQNLNRLPKPDAIFIGGHGGKLEQLFLKIAPFLHQKTSIVINAVKESSILGFKQGCTKIGYTITEENTITLDTHNPITILKAEIPSRF</sequence>
<dbReference type="PANTHER" id="PTHR43182">
    <property type="entry name" value="COBALT-PRECORRIN-6B C(15)-METHYLTRANSFERASE (DECARBOXYLATING)"/>
    <property type="match status" value="1"/>
</dbReference>